<reference evidence="2 3" key="1">
    <citation type="submission" date="2018-12" db="EMBL/GenBank/DDBJ databases">
        <authorList>
            <consortium name="Pathogen Informatics"/>
        </authorList>
    </citation>
    <scope>NUCLEOTIDE SEQUENCE [LARGE SCALE GENOMIC DNA]</scope>
    <source>
        <strain evidence="2 3">NCTC12905</strain>
    </source>
</reference>
<dbReference type="Proteomes" id="UP000274201">
    <property type="component" value="Chromosome"/>
</dbReference>
<evidence type="ECO:0000256" key="1">
    <source>
        <dbReference type="SAM" id="Phobius"/>
    </source>
</evidence>
<accession>A0A448V3U4</accession>
<keyword evidence="1" id="KW-0472">Membrane</keyword>
<keyword evidence="1" id="KW-1133">Transmembrane helix</keyword>
<protein>
    <submittedName>
        <fullName evidence="2">Uncharacterized protein</fullName>
    </submittedName>
</protein>
<feature type="transmembrane region" description="Helical" evidence="1">
    <location>
        <begin position="6"/>
        <end position="26"/>
    </location>
</feature>
<dbReference type="EMBL" id="LR134529">
    <property type="protein sequence ID" value="VEJ44440.1"/>
    <property type="molecule type" value="Genomic_DNA"/>
</dbReference>
<evidence type="ECO:0000313" key="3">
    <source>
        <dbReference type="Proteomes" id="UP000274201"/>
    </source>
</evidence>
<gene>
    <name evidence="2" type="ORF">NCTC12905_00076</name>
</gene>
<name>A0A448V3U4_BARVI</name>
<organism evidence="2 3">
    <name type="scientific">Bartonella vinsonii</name>
    <name type="common">Rochalimaea vinsonii</name>
    <dbReference type="NCBI Taxonomy" id="33047"/>
    <lineage>
        <taxon>Bacteria</taxon>
        <taxon>Pseudomonadati</taxon>
        <taxon>Pseudomonadota</taxon>
        <taxon>Alphaproteobacteria</taxon>
        <taxon>Hyphomicrobiales</taxon>
        <taxon>Bartonellaceae</taxon>
        <taxon>Bartonella</taxon>
    </lineage>
</organism>
<proteinExistence type="predicted"/>
<dbReference type="AlphaFoldDB" id="A0A448V3U4"/>
<dbReference type="OrthoDB" id="7922340at2"/>
<sequence>MISTIMFIVGIFIVGCIIYSLWEMLADANEQFERKKREGKIYKKILTKLEESLFEETRKIPREWINKWDQEIKQWEDNVLKIKCSREFVSASEQRHPMIKDICAQGYADTFFLYERVLKAELTAEHIERFNELMRRPIFKKTYRKVVRLMKRNGIIVEKFIDPFTKKKRHKPTMLLLHWWLYMVDDMIMALYEQQQKDKASGRYKELAAMEIYWSDISKNTEYDEILKILKFWYHLLPDYEALLYCKIGLLELLYDVSSDYKRARGIFIYYKRLIETVKEGYVFFNKGCTISTVVTAINECKKRDKEKKEGLRIAKETPTFEEAYKLGVKEWMKGANKICDNRLFFWEMLMRIDLSREDLKLIFGDEKVEALEKAIKKEQEQFKTEMQEAILGNQEFHYNKSYAHLIEYLQ</sequence>
<evidence type="ECO:0000313" key="2">
    <source>
        <dbReference type="EMBL" id="VEJ44440.1"/>
    </source>
</evidence>
<keyword evidence="1" id="KW-0812">Transmembrane</keyword>